<accession>A0A939EJT3</accession>
<proteinExistence type="predicted"/>
<dbReference type="RefSeq" id="WP_206937792.1">
    <property type="nucleotide sequence ID" value="NZ_JAFLNF010000001.1"/>
</dbReference>
<dbReference type="Proteomes" id="UP000664779">
    <property type="component" value="Unassembled WGS sequence"/>
</dbReference>
<dbReference type="Gene3D" id="3.40.1570.10">
    <property type="entry name" value="HemS/ChuS/ChuX like domains"/>
    <property type="match status" value="1"/>
</dbReference>
<sequence length="227" mass="24697">MSADAKRHKLHAAPVEVLKRLPGMDRVMMVVRANGLVHERIGLVEQVEVGTGPVKISGKCHSSEINDSLLVAVELDTFSEMRGKVYPRLDFLGQEDEILFSVVGLEGLEVFAAALVSFEREAIDLRPRPSVEDAAPDLENDPARPFLDGLIGGDEVTVEVAVAAITQRWTGKIEDIRAVGGCFNILTKDFHLHLPAECFSGWSEDNGRHTGILLDGCRSSLTIGSGR</sequence>
<reference evidence="1" key="1">
    <citation type="submission" date="2021-03" db="EMBL/GenBank/DDBJ databases">
        <title>Roseibium sp. CAU 1637 isolated from Incheon.</title>
        <authorList>
            <person name="Kim W."/>
        </authorList>
    </citation>
    <scope>NUCLEOTIDE SEQUENCE</scope>
    <source>
        <strain evidence="1">CAU 1637</strain>
    </source>
</reference>
<organism evidence="1 2">
    <name type="scientific">Roseibium limicola</name>
    <dbReference type="NCBI Taxonomy" id="2816037"/>
    <lineage>
        <taxon>Bacteria</taxon>
        <taxon>Pseudomonadati</taxon>
        <taxon>Pseudomonadota</taxon>
        <taxon>Alphaproteobacteria</taxon>
        <taxon>Hyphomicrobiales</taxon>
        <taxon>Stappiaceae</taxon>
        <taxon>Roseibium</taxon>
    </lineage>
</organism>
<dbReference type="AlphaFoldDB" id="A0A939EJT3"/>
<evidence type="ECO:0000313" key="1">
    <source>
        <dbReference type="EMBL" id="MBO0343960.1"/>
    </source>
</evidence>
<protein>
    <submittedName>
        <fullName evidence="1">Uncharacterized protein</fullName>
    </submittedName>
</protein>
<gene>
    <name evidence="1" type="ORF">J0X15_01910</name>
</gene>
<dbReference type="SUPFAM" id="SSF144064">
    <property type="entry name" value="Heme iron utilization protein-like"/>
    <property type="match status" value="1"/>
</dbReference>
<evidence type="ECO:0000313" key="2">
    <source>
        <dbReference type="Proteomes" id="UP000664779"/>
    </source>
</evidence>
<name>A0A939EJT3_9HYPH</name>
<comment type="caution">
    <text evidence="1">The sequence shown here is derived from an EMBL/GenBank/DDBJ whole genome shotgun (WGS) entry which is preliminary data.</text>
</comment>
<dbReference type="EMBL" id="JAFLNF010000001">
    <property type="protein sequence ID" value="MBO0343960.1"/>
    <property type="molecule type" value="Genomic_DNA"/>
</dbReference>
<dbReference type="InterPro" id="IPR053733">
    <property type="entry name" value="Heme_Transport_Util_sf"/>
</dbReference>
<keyword evidence="2" id="KW-1185">Reference proteome</keyword>